<dbReference type="Proteomes" id="UP000499080">
    <property type="component" value="Unassembled WGS sequence"/>
</dbReference>
<evidence type="ECO:0000313" key="2">
    <source>
        <dbReference type="EMBL" id="GBN69931.1"/>
    </source>
</evidence>
<comment type="caution">
    <text evidence="2">The sequence shown here is derived from an EMBL/GenBank/DDBJ whole genome shotgun (WGS) entry which is preliminary data.</text>
</comment>
<gene>
    <name evidence="2" type="ORF">AVEN_266240_1</name>
</gene>
<dbReference type="EMBL" id="BGPR01015611">
    <property type="protein sequence ID" value="GBN69931.1"/>
    <property type="molecule type" value="Genomic_DNA"/>
</dbReference>
<protein>
    <recommendedName>
        <fullName evidence="4">Kazal-like domain-containing protein</fullName>
    </recommendedName>
</protein>
<feature type="signal peptide" evidence="1">
    <location>
        <begin position="1"/>
        <end position="24"/>
    </location>
</feature>
<organism evidence="2 3">
    <name type="scientific">Araneus ventricosus</name>
    <name type="common">Orbweaver spider</name>
    <name type="synonym">Epeira ventricosa</name>
    <dbReference type="NCBI Taxonomy" id="182803"/>
    <lineage>
        <taxon>Eukaryota</taxon>
        <taxon>Metazoa</taxon>
        <taxon>Ecdysozoa</taxon>
        <taxon>Arthropoda</taxon>
        <taxon>Chelicerata</taxon>
        <taxon>Arachnida</taxon>
        <taxon>Araneae</taxon>
        <taxon>Araneomorphae</taxon>
        <taxon>Entelegynae</taxon>
        <taxon>Araneoidea</taxon>
        <taxon>Araneidae</taxon>
        <taxon>Araneus</taxon>
    </lineage>
</organism>
<dbReference type="AlphaFoldDB" id="A0A4Y2R2W5"/>
<name>A0A4Y2R2W5_ARAVE</name>
<evidence type="ECO:0008006" key="4">
    <source>
        <dbReference type="Google" id="ProtNLM"/>
    </source>
</evidence>
<evidence type="ECO:0000313" key="3">
    <source>
        <dbReference type="Proteomes" id="UP000499080"/>
    </source>
</evidence>
<proteinExistence type="predicted"/>
<keyword evidence="1" id="KW-0732">Signal</keyword>
<reference evidence="2 3" key="1">
    <citation type="journal article" date="2019" name="Sci. Rep.">
        <title>Orb-weaving spider Araneus ventricosus genome elucidates the spidroin gene catalogue.</title>
        <authorList>
            <person name="Kono N."/>
            <person name="Nakamura H."/>
            <person name="Ohtoshi R."/>
            <person name="Moran D.A.P."/>
            <person name="Shinohara A."/>
            <person name="Yoshida Y."/>
            <person name="Fujiwara M."/>
            <person name="Mori M."/>
            <person name="Tomita M."/>
            <person name="Arakawa K."/>
        </authorList>
    </citation>
    <scope>NUCLEOTIDE SEQUENCE [LARGE SCALE GENOMIC DNA]</scope>
</reference>
<accession>A0A4Y2R2W5</accession>
<feature type="chain" id="PRO_5021418015" description="Kazal-like domain-containing protein" evidence="1">
    <location>
        <begin position="25"/>
        <end position="128"/>
    </location>
</feature>
<keyword evidence="3" id="KW-1185">Reference proteome</keyword>
<sequence>MPLLASKVIQIILLPLTLDTGGQLLNLSANAFGIARSNCYTLYLRNVEKVSCLCFLDVKREDCRCLWPGECGRVFNNCHLALARKCITIVVCGFWRCREQLPPSTWSNRGASADTVRFASKFLSLISH</sequence>
<evidence type="ECO:0000256" key="1">
    <source>
        <dbReference type="SAM" id="SignalP"/>
    </source>
</evidence>